<organism evidence="14 15">
    <name type="scientific">Ralstonia solanacearum</name>
    <name type="common">Pseudomonas solanacearum</name>
    <dbReference type="NCBI Taxonomy" id="305"/>
    <lineage>
        <taxon>Bacteria</taxon>
        <taxon>Pseudomonadati</taxon>
        <taxon>Pseudomonadota</taxon>
        <taxon>Betaproteobacteria</taxon>
        <taxon>Burkholderiales</taxon>
        <taxon>Burkholderiaceae</taxon>
        <taxon>Ralstonia</taxon>
        <taxon>Ralstonia solanacearum species complex</taxon>
    </lineage>
</organism>
<dbReference type="GO" id="GO:0006281">
    <property type="term" value="P:DNA repair"/>
    <property type="evidence" value="ECO:0007669"/>
    <property type="project" value="TreeGrafter"/>
</dbReference>
<reference evidence="14 15" key="1">
    <citation type="submission" date="2017-08" db="EMBL/GenBank/DDBJ databases">
        <title>Genome sequences of Ralstonia solanacearum Species Complex (RSSC) isolated from Potato bacterial wilts in Korea.</title>
        <authorList>
            <person name="Cho H."/>
            <person name="Song E.-S."/>
            <person name="Lee Y.K."/>
            <person name="Lee S."/>
            <person name="Lee S.-W."/>
            <person name="Jo A."/>
            <person name="Kim J.-G."/>
            <person name="Hwang I."/>
        </authorList>
    </citation>
    <scope>NUCLEOTIDE SEQUENCE [LARGE SCALE GENOMIC DNA]</scope>
    <source>
        <strain evidence="14 15">T98</strain>
        <plasmid evidence="14 15">unnamed</plasmid>
    </source>
</reference>
<dbReference type="HAMAP" id="MF_00495">
    <property type="entry name" value="GPH_hydrolase_bact"/>
    <property type="match status" value="1"/>
</dbReference>
<evidence type="ECO:0000256" key="7">
    <source>
        <dbReference type="ARBA" id="ARBA00022567"/>
    </source>
</evidence>
<evidence type="ECO:0000256" key="10">
    <source>
        <dbReference type="ARBA" id="ARBA00022842"/>
    </source>
</evidence>
<evidence type="ECO:0000256" key="4">
    <source>
        <dbReference type="ARBA" id="ARBA00006171"/>
    </source>
</evidence>
<dbReference type="InterPro" id="IPR006439">
    <property type="entry name" value="HAD-SF_hydro_IA"/>
</dbReference>
<feature type="binding site" evidence="13">
    <location>
        <position position="21"/>
    </location>
    <ligand>
        <name>Mg(2+)</name>
        <dbReference type="ChEBI" id="CHEBI:18420"/>
    </ligand>
</feature>
<dbReference type="SFLD" id="SFLDG01135">
    <property type="entry name" value="C1.5.6:_HAD__Beta-PGM__Phospha"/>
    <property type="match status" value="1"/>
</dbReference>
<dbReference type="Gene3D" id="1.10.150.240">
    <property type="entry name" value="Putative phosphatase, domain 2"/>
    <property type="match status" value="1"/>
</dbReference>
<comment type="similarity">
    <text evidence="4 13">Belongs to the HAD-like hydrolase superfamily. CbbY/CbbZ/Gph/YieH family.</text>
</comment>
<feature type="active site" description="Nucleophile" evidence="13">
    <location>
        <position position="19"/>
    </location>
</feature>
<dbReference type="GO" id="GO:0046872">
    <property type="term" value="F:metal ion binding"/>
    <property type="evidence" value="ECO:0007669"/>
    <property type="project" value="UniProtKB-KW"/>
</dbReference>
<evidence type="ECO:0000256" key="6">
    <source>
        <dbReference type="ARBA" id="ARBA00013078"/>
    </source>
</evidence>
<comment type="pathway">
    <text evidence="3 13">Organic acid metabolism; glycolate biosynthesis; glycolate from 2-phosphoglycolate: step 1/1.</text>
</comment>
<evidence type="ECO:0000256" key="3">
    <source>
        <dbReference type="ARBA" id="ARBA00004818"/>
    </source>
</evidence>
<keyword evidence="14" id="KW-0614">Plasmid</keyword>
<dbReference type="InterPro" id="IPR037512">
    <property type="entry name" value="PGPase_prok"/>
</dbReference>
<evidence type="ECO:0000256" key="5">
    <source>
        <dbReference type="ARBA" id="ARBA00011233"/>
    </source>
</evidence>
<dbReference type="GO" id="GO:0046295">
    <property type="term" value="P:glycolate biosynthetic process"/>
    <property type="evidence" value="ECO:0007669"/>
    <property type="project" value="UniProtKB-UniRule"/>
</dbReference>
<geneLocation type="plasmid" evidence="14 15">
    <name>unnamed</name>
</geneLocation>
<keyword evidence="10 13" id="KW-0460">Magnesium</keyword>
<sequence length="232" mass="25726">MSSHSDHIYHQSLRAAIIDLDGTMVDTLDDFVVAINQTLNQLALDLVDRAFIEHTIGKGPEYLIRSVLDHVGADAVLYERSLQLYRQHYQEVNGRHAKTYPGVAEGLSALKARNLRLACLTNKPTAFALSLLKQLELNHYFDMVFGGDTFERTKPDPLPLIKTCEMLNTTPSQTLVIGDSDNDALAARAAGCPVILVSYGYNHGKPVDAVDADGVIDRLDQIDRLLIRHLYA</sequence>
<dbReference type="Proteomes" id="UP000261758">
    <property type="component" value="Plasmid unnamed"/>
</dbReference>
<comment type="function">
    <text evidence="12 13">Specifically catalyzes the dephosphorylation of 2-phosphoglycolate. Is involved in the dissimilation of the intracellular 2-phosphoglycolate formed during the DNA repair of 3'-phosphoglycolate ends, a major class of DNA lesions induced by oxidative stress.</text>
</comment>
<dbReference type="Pfam" id="PF13419">
    <property type="entry name" value="HAD_2"/>
    <property type="match status" value="1"/>
</dbReference>
<dbReference type="InterPro" id="IPR023214">
    <property type="entry name" value="HAD_sf"/>
</dbReference>
<dbReference type="PANTHER" id="PTHR43434:SF1">
    <property type="entry name" value="PHOSPHOGLYCOLATE PHOSPHATASE"/>
    <property type="match status" value="1"/>
</dbReference>
<dbReference type="AlphaFoldDB" id="A0AAD0WJI2"/>
<dbReference type="InterPro" id="IPR050155">
    <property type="entry name" value="HAD-like_hydrolase_sf"/>
</dbReference>
<dbReference type="SFLD" id="SFLDS00003">
    <property type="entry name" value="Haloacid_Dehalogenase"/>
    <property type="match status" value="1"/>
</dbReference>
<gene>
    <name evidence="14" type="ORF">CJO77_24015</name>
</gene>
<dbReference type="GO" id="GO:0019253">
    <property type="term" value="P:reductive pentose-phosphate cycle"/>
    <property type="evidence" value="ECO:0007669"/>
    <property type="project" value="UniProtKB-KW"/>
</dbReference>
<comment type="cofactor">
    <cofactor evidence="2 13">
        <name>Mg(2+)</name>
        <dbReference type="ChEBI" id="CHEBI:18420"/>
    </cofactor>
</comment>
<dbReference type="InterPro" id="IPR041492">
    <property type="entry name" value="HAD_2"/>
</dbReference>
<keyword evidence="7" id="KW-0113">Calvin cycle</keyword>
<dbReference type="NCBIfam" id="NF009695">
    <property type="entry name" value="PRK13222.1-2"/>
    <property type="match status" value="1"/>
</dbReference>
<dbReference type="SFLD" id="SFLDG01129">
    <property type="entry name" value="C1.5:_HAD__Beta-PGM__Phosphata"/>
    <property type="match status" value="1"/>
</dbReference>
<comment type="subunit">
    <text evidence="5">Homotrimer.</text>
</comment>
<dbReference type="PANTHER" id="PTHR43434">
    <property type="entry name" value="PHOSPHOGLYCOLATE PHOSPHATASE"/>
    <property type="match status" value="1"/>
</dbReference>
<dbReference type="RefSeq" id="WP_013210605.1">
    <property type="nucleotide sequence ID" value="NZ_CP022760.1"/>
</dbReference>
<comment type="catalytic activity">
    <reaction evidence="1 13">
        <text>2-phosphoglycolate + H2O = glycolate + phosphate</text>
        <dbReference type="Rhea" id="RHEA:14369"/>
        <dbReference type="ChEBI" id="CHEBI:15377"/>
        <dbReference type="ChEBI" id="CHEBI:29805"/>
        <dbReference type="ChEBI" id="CHEBI:43474"/>
        <dbReference type="ChEBI" id="CHEBI:58033"/>
        <dbReference type="EC" id="3.1.3.18"/>
    </reaction>
</comment>
<protein>
    <recommendedName>
        <fullName evidence="6 13">Phosphoglycolate phosphatase</fullName>
        <shortName evidence="13">PGP</shortName>
        <shortName evidence="13">PGPase</shortName>
        <ecNumber evidence="6 13">3.1.3.18</ecNumber>
    </recommendedName>
</protein>
<proteinExistence type="inferred from homology"/>
<dbReference type="FunFam" id="3.40.50.1000:FF:000022">
    <property type="entry name" value="Phosphoglycolate phosphatase"/>
    <property type="match status" value="1"/>
</dbReference>
<dbReference type="InterPro" id="IPR036412">
    <property type="entry name" value="HAD-like_sf"/>
</dbReference>
<evidence type="ECO:0000256" key="12">
    <source>
        <dbReference type="ARBA" id="ARBA00059247"/>
    </source>
</evidence>
<evidence type="ECO:0000256" key="2">
    <source>
        <dbReference type="ARBA" id="ARBA00001946"/>
    </source>
</evidence>
<feature type="binding site" evidence="13">
    <location>
        <position position="19"/>
    </location>
    <ligand>
        <name>Mg(2+)</name>
        <dbReference type="ChEBI" id="CHEBI:18420"/>
    </ligand>
</feature>
<evidence type="ECO:0000256" key="13">
    <source>
        <dbReference type="HAMAP-Rule" id="MF_00495"/>
    </source>
</evidence>
<dbReference type="NCBIfam" id="TIGR01509">
    <property type="entry name" value="HAD-SF-IA-v3"/>
    <property type="match status" value="1"/>
</dbReference>
<dbReference type="GO" id="GO:0008967">
    <property type="term" value="F:phosphoglycolate phosphatase activity"/>
    <property type="evidence" value="ECO:0007669"/>
    <property type="project" value="UniProtKB-UniRule"/>
</dbReference>
<keyword evidence="9 13" id="KW-0378">Hydrolase</keyword>
<dbReference type="GO" id="GO:0005829">
    <property type="term" value="C:cytosol"/>
    <property type="evidence" value="ECO:0007669"/>
    <property type="project" value="TreeGrafter"/>
</dbReference>
<feature type="binding site" evidence="13">
    <location>
        <position position="179"/>
    </location>
    <ligand>
        <name>Mg(2+)</name>
        <dbReference type="ChEBI" id="CHEBI:18420"/>
    </ligand>
</feature>
<accession>A0AAD0WJI2</accession>
<evidence type="ECO:0000256" key="11">
    <source>
        <dbReference type="ARBA" id="ARBA00023277"/>
    </source>
</evidence>
<dbReference type="NCBIfam" id="TIGR01549">
    <property type="entry name" value="HAD-SF-IA-v1"/>
    <property type="match status" value="1"/>
</dbReference>
<dbReference type="SUPFAM" id="SSF56784">
    <property type="entry name" value="HAD-like"/>
    <property type="match status" value="1"/>
</dbReference>
<evidence type="ECO:0000313" key="15">
    <source>
        <dbReference type="Proteomes" id="UP000261758"/>
    </source>
</evidence>
<dbReference type="NCBIfam" id="TIGR01449">
    <property type="entry name" value="PGP_bact"/>
    <property type="match status" value="1"/>
</dbReference>
<dbReference type="EC" id="3.1.3.18" evidence="6 13"/>
<name>A0AAD0WJI2_RALSL</name>
<evidence type="ECO:0000256" key="1">
    <source>
        <dbReference type="ARBA" id="ARBA00000830"/>
    </source>
</evidence>
<keyword evidence="11 13" id="KW-0119">Carbohydrate metabolism</keyword>
<evidence type="ECO:0000313" key="14">
    <source>
        <dbReference type="EMBL" id="AXV84527.1"/>
    </source>
</evidence>
<keyword evidence="8 13" id="KW-0479">Metal-binding</keyword>
<dbReference type="PRINTS" id="PR00413">
    <property type="entry name" value="HADHALOGNASE"/>
</dbReference>
<dbReference type="Gene3D" id="3.40.50.1000">
    <property type="entry name" value="HAD superfamily/HAD-like"/>
    <property type="match status" value="1"/>
</dbReference>
<evidence type="ECO:0000256" key="8">
    <source>
        <dbReference type="ARBA" id="ARBA00022723"/>
    </source>
</evidence>
<dbReference type="EMBL" id="CP022760">
    <property type="protein sequence ID" value="AXV84527.1"/>
    <property type="molecule type" value="Genomic_DNA"/>
</dbReference>
<evidence type="ECO:0000256" key="9">
    <source>
        <dbReference type="ARBA" id="ARBA00022801"/>
    </source>
</evidence>
<dbReference type="InterPro" id="IPR023198">
    <property type="entry name" value="PGP-like_dom2"/>
</dbReference>